<comment type="caution">
    <text evidence="1">The sequence shown here is derived from an EMBL/GenBank/DDBJ whole genome shotgun (WGS) entry which is preliminary data.</text>
</comment>
<evidence type="ECO:0000313" key="1">
    <source>
        <dbReference type="EMBL" id="KAF0766889.1"/>
    </source>
</evidence>
<protein>
    <submittedName>
        <fullName evidence="1">Uncharacterized protein</fullName>
    </submittedName>
</protein>
<dbReference type="OrthoDB" id="6372935at2759"/>
<keyword evidence="2" id="KW-1185">Reference proteome</keyword>
<accession>A0A6G0Z974</accession>
<dbReference type="AlphaFoldDB" id="A0A6G0Z974"/>
<dbReference type="EMBL" id="VUJU01001084">
    <property type="protein sequence ID" value="KAF0766889.1"/>
    <property type="molecule type" value="Genomic_DNA"/>
</dbReference>
<name>A0A6G0Z974_APHCR</name>
<proteinExistence type="predicted"/>
<evidence type="ECO:0000313" key="2">
    <source>
        <dbReference type="Proteomes" id="UP000478052"/>
    </source>
</evidence>
<gene>
    <name evidence="1" type="ORF">FWK35_00026310</name>
</gene>
<organism evidence="1 2">
    <name type="scientific">Aphis craccivora</name>
    <name type="common">Cowpea aphid</name>
    <dbReference type="NCBI Taxonomy" id="307492"/>
    <lineage>
        <taxon>Eukaryota</taxon>
        <taxon>Metazoa</taxon>
        <taxon>Ecdysozoa</taxon>
        <taxon>Arthropoda</taxon>
        <taxon>Hexapoda</taxon>
        <taxon>Insecta</taxon>
        <taxon>Pterygota</taxon>
        <taxon>Neoptera</taxon>
        <taxon>Paraneoptera</taxon>
        <taxon>Hemiptera</taxon>
        <taxon>Sternorrhyncha</taxon>
        <taxon>Aphidomorpha</taxon>
        <taxon>Aphidoidea</taxon>
        <taxon>Aphididae</taxon>
        <taxon>Aphidini</taxon>
        <taxon>Aphis</taxon>
        <taxon>Aphis</taxon>
    </lineage>
</organism>
<dbReference type="Proteomes" id="UP000478052">
    <property type="component" value="Unassembled WGS sequence"/>
</dbReference>
<reference evidence="1 2" key="1">
    <citation type="submission" date="2019-08" db="EMBL/GenBank/DDBJ databases">
        <title>Whole genome of Aphis craccivora.</title>
        <authorList>
            <person name="Voronova N.V."/>
            <person name="Shulinski R.S."/>
            <person name="Bandarenka Y.V."/>
            <person name="Zhorov D.G."/>
            <person name="Warner D."/>
        </authorList>
    </citation>
    <scope>NUCLEOTIDE SEQUENCE [LARGE SCALE GENOMIC DNA]</scope>
    <source>
        <strain evidence="1">180601</strain>
        <tissue evidence="1">Whole Body</tissue>
    </source>
</reference>
<sequence>MLCGLILGLRLMMGEFPVERALEHLIKESAHGWRRLNCDRLFPRYTTININQSNFISLLRKKNTRT</sequence>